<dbReference type="AlphaFoldDB" id="A0A239AEA2"/>
<keyword evidence="2" id="KW-1185">Reference proteome</keyword>
<evidence type="ECO:0000313" key="2">
    <source>
        <dbReference type="Proteomes" id="UP000198379"/>
    </source>
</evidence>
<dbReference type="EMBL" id="FZNY01000004">
    <property type="protein sequence ID" value="SNR93358.1"/>
    <property type="molecule type" value="Genomic_DNA"/>
</dbReference>
<protein>
    <submittedName>
        <fullName evidence="1">Uncharacterized protein</fullName>
    </submittedName>
</protein>
<evidence type="ECO:0000313" key="1">
    <source>
        <dbReference type="EMBL" id="SNR93358.1"/>
    </source>
</evidence>
<organism evidence="1 2">
    <name type="scientific">Dokdonia pacifica</name>
    <dbReference type="NCBI Taxonomy" id="1627892"/>
    <lineage>
        <taxon>Bacteria</taxon>
        <taxon>Pseudomonadati</taxon>
        <taxon>Bacteroidota</taxon>
        <taxon>Flavobacteriia</taxon>
        <taxon>Flavobacteriales</taxon>
        <taxon>Flavobacteriaceae</taxon>
        <taxon>Dokdonia</taxon>
    </lineage>
</organism>
<dbReference type="RefSeq" id="WP_089372133.1">
    <property type="nucleotide sequence ID" value="NZ_BMEP01000007.1"/>
</dbReference>
<gene>
    <name evidence="1" type="ORF">SAMN06265376_104331</name>
</gene>
<reference evidence="1 2" key="1">
    <citation type="submission" date="2017-06" db="EMBL/GenBank/DDBJ databases">
        <authorList>
            <person name="Kim H.J."/>
            <person name="Triplett B.A."/>
        </authorList>
    </citation>
    <scope>NUCLEOTIDE SEQUENCE [LARGE SCALE GENOMIC DNA]</scope>
    <source>
        <strain evidence="1 2">DSM 25597</strain>
    </source>
</reference>
<proteinExistence type="predicted"/>
<dbReference type="Proteomes" id="UP000198379">
    <property type="component" value="Unassembled WGS sequence"/>
</dbReference>
<accession>A0A239AEA2</accession>
<name>A0A239AEA2_9FLAO</name>
<sequence>MKNTLFFICFLTLNISAQNYSKSIISPELEMKIKKDTIYKLDVNNRIEYFNILSKIILPDYFDLKKKINNTIKAEDKIKVEKIIKSYNQKSIYYLNKFQETQRIRYQNTLAYNNLNTILIFETLSIYPDSYAILMNESILNSKINIKDKFLIDQLFSKYEYLLTDNEKTISKMQIQITKSKSQLKIVDIFQNTGNKTDKDIAKSKLIDLLIWSIK</sequence>